<evidence type="ECO:0000256" key="2">
    <source>
        <dbReference type="ARBA" id="ARBA00022670"/>
    </source>
</evidence>
<keyword evidence="4 7" id="KW-0378">Hydrolase</keyword>
<dbReference type="InterPro" id="IPR034161">
    <property type="entry name" value="Pepsin-like_plant"/>
</dbReference>
<dbReference type="PROSITE" id="PS00141">
    <property type="entry name" value="ASP_PROTEASE"/>
    <property type="match status" value="1"/>
</dbReference>
<reference evidence="9" key="1">
    <citation type="submission" date="2022-08" db="EMBL/GenBank/DDBJ databases">
        <authorList>
            <person name="Gutierrez-Valencia J."/>
        </authorList>
    </citation>
    <scope>NUCLEOTIDE SEQUENCE</scope>
</reference>
<comment type="similarity">
    <text evidence="1 7">Belongs to the peptidase A1 family.</text>
</comment>
<feature type="active site" evidence="6">
    <location>
        <position position="306"/>
    </location>
</feature>
<evidence type="ECO:0000256" key="1">
    <source>
        <dbReference type="ARBA" id="ARBA00007447"/>
    </source>
</evidence>
<dbReference type="PANTHER" id="PTHR13683:SF875">
    <property type="entry name" value="EUKARYOTIC ASPARTYL PROTEASE FAMILY PROTEIN"/>
    <property type="match status" value="1"/>
</dbReference>
<keyword evidence="10" id="KW-1185">Reference proteome</keyword>
<evidence type="ECO:0000256" key="6">
    <source>
        <dbReference type="PIRSR" id="PIRSR601461-1"/>
    </source>
</evidence>
<gene>
    <name evidence="9" type="ORF">LITE_LOCUS50315</name>
</gene>
<protein>
    <recommendedName>
        <fullName evidence="8">Peptidase A1 domain-containing protein</fullName>
    </recommendedName>
</protein>
<evidence type="ECO:0000256" key="7">
    <source>
        <dbReference type="RuleBase" id="RU000454"/>
    </source>
</evidence>
<dbReference type="InterPro" id="IPR033121">
    <property type="entry name" value="PEPTIDASE_A1"/>
</dbReference>
<evidence type="ECO:0000313" key="10">
    <source>
        <dbReference type="Proteomes" id="UP001154282"/>
    </source>
</evidence>
<dbReference type="InterPro" id="IPR001969">
    <property type="entry name" value="Aspartic_peptidase_AS"/>
</dbReference>
<dbReference type="PROSITE" id="PS51767">
    <property type="entry name" value="PEPTIDASE_A1"/>
    <property type="match status" value="1"/>
</dbReference>
<evidence type="ECO:0000256" key="5">
    <source>
        <dbReference type="ARBA" id="ARBA00023180"/>
    </source>
</evidence>
<dbReference type="CDD" id="cd05476">
    <property type="entry name" value="pepsin_A_like_plant"/>
    <property type="match status" value="1"/>
</dbReference>
<evidence type="ECO:0000256" key="3">
    <source>
        <dbReference type="ARBA" id="ARBA00022750"/>
    </source>
</evidence>
<organism evidence="9 10">
    <name type="scientific">Linum tenue</name>
    <dbReference type="NCBI Taxonomy" id="586396"/>
    <lineage>
        <taxon>Eukaryota</taxon>
        <taxon>Viridiplantae</taxon>
        <taxon>Streptophyta</taxon>
        <taxon>Embryophyta</taxon>
        <taxon>Tracheophyta</taxon>
        <taxon>Spermatophyta</taxon>
        <taxon>Magnoliopsida</taxon>
        <taxon>eudicotyledons</taxon>
        <taxon>Gunneridae</taxon>
        <taxon>Pentapetalae</taxon>
        <taxon>rosids</taxon>
        <taxon>fabids</taxon>
        <taxon>Malpighiales</taxon>
        <taxon>Linaceae</taxon>
        <taxon>Linum</taxon>
    </lineage>
</organism>
<accession>A0AAV0S0F5</accession>
<dbReference type="PANTHER" id="PTHR13683">
    <property type="entry name" value="ASPARTYL PROTEASES"/>
    <property type="match status" value="1"/>
</dbReference>
<name>A0AAV0S0F5_9ROSI</name>
<proteinExistence type="inferred from homology"/>
<keyword evidence="3 7" id="KW-0064">Aspartyl protease</keyword>
<dbReference type="InterPro" id="IPR001461">
    <property type="entry name" value="Aspartic_peptidase_A1"/>
</dbReference>
<dbReference type="SUPFAM" id="SSF50630">
    <property type="entry name" value="Acid proteases"/>
    <property type="match status" value="1"/>
</dbReference>
<keyword evidence="2 7" id="KW-0645">Protease</keyword>
<comment type="caution">
    <text evidence="9">The sequence shown here is derived from an EMBL/GenBank/DDBJ whole genome shotgun (WGS) entry which is preliminary data.</text>
</comment>
<dbReference type="AlphaFoldDB" id="A0AAV0S0F5"/>
<feature type="domain" description="Peptidase A1" evidence="8">
    <location>
        <begin position="73"/>
        <end position="424"/>
    </location>
</feature>
<dbReference type="Proteomes" id="UP001154282">
    <property type="component" value="Unassembled WGS sequence"/>
</dbReference>
<keyword evidence="5" id="KW-0325">Glycoprotein</keyword>
<evidence type="ECO:0000313" key="9">
    <source>
        <dbReference type="EMBL" id="CAI0614487.1"/>
    </source>
</evidence>
<dbReference type="Gene3D" id="2.40.70.10">
    <property type="entry name" value="Acid Proteases"/>
    <property type="match status" value="2"/>
</dbReference>
<dbReference type="InterPro" id="IPR032861">
    <property type="entry name" value="TAXi_N"/>
</dbReference>
<dbReference type="Pfam" id="PF14543">
    <property type="entry name" value="TAXi_N"/>
    <property type="match status" value="1"/>
</dbReference>
<dbReference type="InterPro" id="IPR032799">
    <property type="entry name" value="TAXi_C"/>
</dbReference>
<dbReference type="PRINTS" id="PR00792">
    <property type="entry name" value="PEPSIN"/>
</dbReference>
<dbReference type="InterPro" id="IPR021109">
    <property type="entry name" value="Peptidase_aspartic_dom_sf"/>
</dbReference>
<dbReference type="GO" id="GO:0006508">
    <property type="term" value="P:proteolysis"/>
    <property type="evidence" value="ECO:0007669"/>
    <property type="project" value="UniProtKB-KW"/>
</dbReference>
<evidence type="ECO:0000259" key="8">
    <source>
        <dbReference type="PROSITE" id="PS51767"/>
    </source>
</evidence>
<sequence>MMLAAVYLLGIDGAAVFHLERNLPFSSNSTSMEQLTARDQARHARILRGSTAADGVVHFPVYGSADANLFGLYYTKINLGSPPREFNVLIDTGSDVLWVMSNTCVNCPRSSNLQIQPTFYDATASSTARVIPCSHKDCAPFSKSGTSWCSSNGQCGYTFQYLDLSVTSGVYVKDELRFDSILPGSTIPKSRSAPIVFGVSTYQSGRLTSTQHAVDGILGFGRGDLSVYSQLSSTGLTPRVFSHCLKGDGMGGGIFVLGKILEQGIVYTPLTPSKHLYYVHLQSIAVSGDMLGVDPVVFTNGGTFFDTGTTHAYLVDEAHDQFVNAVTTVVSQSAAPTTRRGFQCYLVNSSVSVSQLFPAVSLHFDGGASLVLKPEEYLVQSFLDPAGIWCLGFGKSPQLTILGELVLKDKIFVYDLIHQQIGWTHFNCSSAPNVSISRDYFVSSAHSSLSTCSTGSLPLGIITSVFLFVFLVKIVQS</sequence>
<dbReference type="GO" id="GO:0004190">
    <property type="term" value="F:aspartic-type endopeptidase activity"/>
    <property type="evidence" value="ECO:0007669"/>
    <property type="project" value="UniProtKB-KW"/>
</dbReference>
<evidence type="ECO:0000256" key="4">
    <source>
        <dbReference type="ARBA" id="ARBA00022801"/>
    </source>
</evidence>
<dbReference type="Pfam" id="PF14541">
    <property type="entry name" value="TAXi_C"/>
    <property type="match status" value="1"/>
</dbReference>
<dbReference type="EMBL" id="CAMGYJ010000011">
    <property type="protein sequence ID" value="CAI0614487.1"/>
    <property type="molecule type" value="Genomic_DNA"/>
</dbReference>
<feature type="active site" evidence="6">
    <location>
        <position position="91"/>
    </location>
</feature>